<accession>A0A2A2JWP1</accession>
<keyword evidence="2" id="KW-1185">Reference proteome</keyword>
<comment type="caution">
    <text evidence="1">The sequence shown here is derived from an EMBL/GenBank/DDBJ whole genome shotgun (WGS) entry which is preliminary data.</text>
</comment>
<protein>
    <submittedName>
        <fullName evidence="1">Uncharacterized protein</fullName>
    </submittedName>
</protein>
<dbReference type="InterPro" id="IPR006311">
    <property type="entry name" value="TAT_signal"/>
</dbReference>
<dbReference type="AlphaFoldDB" id="A0A2A2JWP1"/>
<reference evidence="1 2" key="1">
    <citation type="journal article" date="2017" name="Curr. Biol.">
        <title>Genome architecture and evolution of a unichromosomal asexual nematode.</title>
        <authorList>
            <person name="Fradin H."/>
            <person name="Zegar C."/>
            <person name="Gutwein M."/>
            <person name="Lucas J."/>
            <person name="Kovtun M."/>
            <person name="Corcoran D."/>
            <person name="Baugh L.R."/>
            <person name="Kiontke K."/>
            <person name="Gunsalus K."/>
            <person name="Fitch D.H."/>
            <person name="Piano F."/>
        </authorList>
    </citation>
    <scope>NUCLEOTIDE SEQUENCE [LARGE SCALE GENOMIC DNA]</scope>
    <source>
        <strain evidence="1">PF1309</strain>
    </source>
</reference>
<dbReference type="PROSITE" id="PS51318">
    <property type="entry name" value="TAT"/>
    <property type="match status" value="1"/>
</dbReference>
<dbReference type="Proteomes" id="UP000218231">
    <property type="component" value="Unassembled WGS sequence"/>
</dbReference>
<evidence type="ECO:0000313" key="1">
    <source>
        <dbReference type="EMBL" id="PAV66121.1"/>
    </source>
</evidence>
<sequence>MTRAPSAGSSRNTMMKMTNAAAIGAVMALSLATAPAMAQKARLAAQPASSATPLAMDVAGVRLGMPLAAVQAALAGTYRCSTYQSASFRQLVEREVRKRKGIPDGFGPDGTAVGDLTCQGPAGEYLRLFMAQTPAGEIVDRIDLTVSTKRVDLATLVGQVEAKYGRPTEGVPSNGSWCITRCGGDLTMEPDPRITVRSDAWSLKIFGTRGSNARLADEAAVKAAAAREAPAAARGAF</sequence>
<organism evidence="1 2">
    <name type="scientific">Diploscapter pachys</name>
    <dbReference type="NCBI Taxonomy" id="2018661"/>
    <lineage>
        <taxon>Eukaryota</taxon>
        <taxon>Metazoa</taxon>
        <taxon>Ecdysozoa</taxon>
        <taxon>Nematoda</taxon>
        <taxon>Chromadorea</taxon>
        <taxon>Rhabditida</taxon>
        <taxon>Rhabditina</taxon>
        <taxon>Rhabditomorpha</taxon>
        <taxon>Rhabditoidea</taxon>
        <taxon>Rhabditidae</taxon>
        <taxon>Diploscapter</taxon>
    </lineage>
</organism>
<proteinExistence type="predicted"/>
<evidence type="ECO:0000313" key="2">
    <source>
        <dbReference type="Proteomes" id="UP000218231"/>
    </source>
</evidence>
<dbReference type="EMBL" id="LIAE01010154">
    <property type="protein sequence ID" value="PAV66121.1"/>
    <property type="molecule type" value="Genomic_DNA"/>
</dbReference>
<gene>
    <name evidence="1" type="ORF">WR25_05440</name>
</gene>
<name>A0A2A2JWP1_9BILA</name>